<proteinExistence type="predicted"/>
<evidence type="ECO:0000313" key="2">
    <source>
        <dbReference type="EMBL" id="KIH82725.1"/>
    </source>
</evidence>
<dbReference type="AlphaFoldDB" id="A0A0C2I762"/>
<feature type="region of interest" description="Disordered" evidence="1">
    <location>
        <begin position="35"/>
        <end position="55"/>
    </location>
</feature>
<evidence type="ECO:0000313" key="3">
    <source>
        <dbReference type="Proteomes" id="UP000031535"/>
    </source>
</evidence>
<evidence type="ECO:0000256" key="1">
    <source>
        <dbReference type="SAM" id="MobiDB-lite"/>
    </source>
</evidence>
<dbReference type="PATRIC" id="fig|226910.6.peg.3494"/>
<dbReference type="Proteomes" id="UP000031535">
    <property type="component" value="Unassembled WGS sequence"/>
</dbReference>
<name>A0A0C2I762_9PSED</name>
<dbReference type="RefSeq" id="WP_040069193.1">
    <property type="nucleotide sequence ID" value="NZ_JXDG01000045.1"/>
</dbReference>
<evidence type="ECO:0008006" key="4">
    <source>
        <dbReference type="Google" id="ProtNLM"/>
    </source>
</evidence>
<organism evidence="2 3">
    <name type="scientific">Pseudomonas batumici</name>
    <dbReference type="NCBI Taxonomy" id="226910"/>
    <lineage>
        <taxon>Bacteria</taxon>
        <taxon>Pseudomonadati</taxon>
        <taxon>Pseudomonadota</taxon>
        <taxon>Gammaproteobacteria</taxon>
        <taxon>Pseudomonadales</taxon>
        <taxon>Pseudomonadaceae</taxon>
        <taxon>Pseudomonas</taxon>
    </lineage>
</organism>
<dbReference type="OrthoDB" id="6894032at2"/>
<dbReference type="EMBL" id="JXDG01000045">
    <property type="protein sequence ID" value="KIH82725.1"/>
    <property type="molecule type" value="Genomic_DNA"/>
</dbReference>
<reference evidence="2 3" key="1">
    <citation type="submission" date="2015-01" db="EMBL/GenBank/DDBJ databases">
        <title>Complete genome of Pseudomonas batumici UCM B-321 producer of the batumin antibiotic with strong antistaphilococcal and potential anticancer activity.</title>
        <authorList>
            <person name="Klochko V.V."/>
            <person name="Zelena L.B."/>
            <person name="Elena K.A."/>
            <person name="Reva O.N."/>
        </authorList>
    </citation>
    <scope>NUCLEOTIDE SEQUENCE [LARGE SCALE GENOMIC DNA]</scope>
    <source>
        <strain evidence="2 3">UCM B-321</strain>
    </source>
</reference>
<accession>A0A0C2I762</accession>
<sequence>MLKITPNAPVSPDLETIDPQIVDRALAYYNLPQGTSSKRCGAHSTRKNNTEPQSREDILVDASAILESAAATAYEHADNLTGPDRKVALGVVRLIELAQGRVDSVLEDEFTSGAR</sequence>
<comment type="caution">
    <text evidence="2">The sequence shown here is derived from an EMBL/GenBank/DDBJ whole genome shotgun (WGS) entry which is preliminary data.</text>
</comment>
<keyword evidence="3" id="KW-1185">Reference proteome</keyword>
<dbReference type="Pfam" id="PF19619">
    <property type="entry name" value="DUF6124"/>
    <property type="match status" value="1"/>
</dbReference>
<protein>
    <recommendedName>
        <fullName evidence="4">DUF3077 domain-containing protein</fullName>
    </recommendedName>
</protein>
<gene>
    <name evidence="2" type="ORF">UCMB321_3502</name>
</gene>